<comment type="caution">
    <text evidence="9">The sequence shown here is derived from an EMBL/GenBank/DDBJ whole genome shotgun (WGS) entry which is preliminary data.</text>
</comment>
<dbReference type="RefSeq" id="WP_213535929.1">
    <property type="nucleotide sequence ID" value="NZ_BOVQ01000005.1"/>
</dbReference>
<dbReference type="Pfam" id="PF01725">
    <property type="entry name" value="Ham1p_like"/>
    <property type="match status" value="1"/>
</dbReference>
<comment type="caution">
    <text evidence="7">Lacks conserved residue(s) required for the propagation of feature annotation.</text>
</comment>
<sequence length="328" mass="37193">MTEIFEVKTAEDWFVGSWATYGGVTFFDSDDVRWETASLLDYLIRLVRPENEGLTLQIQIFRLTNWSVLIDFIVKKLNEKYQLELSVKQRSGVIFVVKNDEIIWDLLPEKPVKFDELFDKTVKKIDDAKTLLIATRNEGKTREFRDLFADFGYTIKNLNDFPELPEIAETGMTFEENARLKAEQISEITGEVVVGDDSGLSVDLLGGLPGVWSHRFAGENPTDIENMQKLLHELASTEVTPERRSAHFHTTLVAARPNHESLVVEADWPGFIAVKAQGENGFGYDPIFLVGNGDKTAAELSADEKNKQSHRGQALQKLMKELPVWLEN</sequence>
<dbReference type="NCBIfam" id="NF011397">
    <property type="entry name" value="PRK14822.1"/>
    <property type="match status" value="1"/>
</dbReference>
<evidence type="ECO:0000256" key="2">
    <source>
        <dbReference type="ARBA" id="ARBA00022723"/>
    </source>
</evidence>
<keyword evidence="10" id="KW-1185">Reference proteome</keyword>
<evidence type="ECO:0000256" key="8">
    <source>
        <dbReference type="RuleBase" id="RU003781"/>
    </source>
</evidence>
<evidence type="ECO:0000256" key="5">
    <source>
        <dbReference type="ARBA" id="ARBA00022842"/>
    </source>
</evidence>
<dbReference type="InterPro" id="IPR029001">
    <property type="entry name" value="ITPase-like_fam"/>
</dbReference>
<dbReference type="HAMAP" id="MF_01405">
    <property type="entry name" value="Non_canon_purine_NTPase"/>
    <property type="match status" value="1"/>
</dbReference>
<evidence type="ECO:0000313" key="9">
    <source>
        <dbReference type="EMBL" id="MFC4652603.1"/>
    </source>
</evidence>
<protein>
    <recommendedName>
        <fullName evidence="7">dITP/XTP pyrophosphatase</fullName>
        <ecNumber evidence="7">3.6.1.66</ecNumber>
    </recommendedName>
    <alternativeName>
        <fullName evidence="7">Non-canonical purine NTP pyrophosphatase</fullName>
    </alternativeName>
    <alternativeName>
        <fullName evidence="7">Non-standard purine NTP pyrophosphatase</fullName>
    </alternativeName>
    <alternativeName>
        <fullName evidence="7">Nucleoside-triphosphate diphosphatase</fullName>
    </alternativeName>
    <alternativeName>
        <fullName evidence="7">Nucleoside-triphosphate pyrophosphatase</fullName>
        <shortName evidence="7">NTPase</shortName>
    </alternativeName>
</protein>
<accession>A0ABV9JCW1</accession>
<dbReference type="EC" id="3.6.1.66" evidence="7"/>
<comment type="similarity">
    <text evidence="1 7 8">Belongs to the HAM1 NTPase family.</text>
</comment>
<evidence type="ECO:0000256" key="7">
    <source>
        <dbReference type="HAMAP-Rule" id="MF_01405"/>
    </source>
</evidence>
<dbReference type="NCBIfam" id="TIGR00042">
    <property type="entry name" value="RdgB/HAM1 family non-canonical purine NTP pyrophosphatase"/>
    <property type="match status" value="1"/>
</dbReference>
<comment type="function">
    <text evidence="7">Pyrophosphatase that catalyzes the hydrolysis of nucleoside triphosphates to their monophosphate derivatives, with a high preference for the non-canonical purine nucleotides XTP (xanthosine triphosphate), dITP (deoxyinosine triphosphate) and ITP. Seems to function as a house-cleaning enzyme that removes non-canonical purine nucleotides from the nucleotide pool, thus preventing their incorporation into DNA/RNA and avoiding chromosomal lesions.</text>
</comment>
<feature type="binding site" evidence="7">
    <location>
        <begin position="135"/>
        <end position="140"/>
    </location>
    <ligand>
        <name>substrate</name>
    </ligand>
</feature>
<proteinExistence type="inferred from homology"/>
<keyword evidence="4 7" id="KW-0378">Hydrolase</keyword>
<dbReference type="EMBL" id="JBHSGD010000005">
    <property type="protein sequence ID" value="MFC4652603.1"/>
    <property type="molecule type" value="Genomic_DNA"/>
</dbReference>
<dbReference type="InterPro" id="IPR002637">
    <property type="entry name" value="RdgB/HAM1"/>
</dbReference>
<feature type="active site" description="Proton acceptor" evidence="7">
    <location>
        <position position="197"/>
    </location>
</feature>
<evidence type="ECO:0000256" key="4">
    <source>
        <dbReference type="ARBA" id="ARBA00022801"/>
    </source>
</evidence>
<reference evidence="10" key="1">
    <citation type="journal article" date="2019" name="Int. J. Syst. Evol. Microbiol.">
        <title>The Global Catalogue of Microorganisms (GCM) 10K type strain sequencing project: providing services to taxonomists for standard genome sequencing and annotation.</title>
        <authorList>
            <consortium name="The Broad Institute Genomics Platform"/>
            <consortium name="The Broad Institute Genome Sequencing Center for Infectious Disease"/>
            <person name="Wu L."/>
            <person name="Ma J."/>
        </authorList>
    </citation>
    <scope>NUCLEOTIDE SEQUENCE [LARGE SCALE GENOMIC DNA]</scope>
    <source>
        <strain evidence="10">CCUG 63287</strain>
    </source>
</reference>
<evidence type="ECO:0000256" key="6">
    <source>
        <dbReference type="ARBA" id="ARBA00023080"/>
    </source>
</evidence>
<comment type="catalytic activity">
    <reaction evidence="7">
        <text>dITP + H2O = dIMP + diphosphate + H(+)</text>
        <dbReference type="Rhea" id="RHEA:28342"/>
        <dbReference type="ChEBI" id="CHEBI:15377"/>
        <dbReference type="ChEBI" id="CHEBI:15378"/>
        <dbReference type="ChEBI" id="CHEBI:33019"/>
        <dbReference type="ChEBI" id="CHEBI:61194"/>
        <dbReference type="ChEBI" id="CHEBI:61382"/>
        <dbReference type="EC" id="3.6.1.66"/>
    </reaction>
</comment>
<feature type="binding site" evidence="7">
    <location>
        <begin position="310"/>
        <end position="311"/>
    </location>
    <ligand>
        <name>substrate</name>
    </ligand>
</feature>
<comment type="cofactor">
    <cofactor evidence="7">
        <name>Mg(2+)</name>
        <dbReference type="ChEBI" id="CHEBI:18420"/>
    </cofactor>
    <text evidence="7">Binds 1 Mg(2+) ion per subunit.</text>
</comment>
<dbReference type="Gene3D" id="3.90.950.10">
    <property type="match status" value="1"/>
</dbReference>
<keyword evidence="3 7" id="KW-0547">Nucleotide-binding</keyword>
<dbReference type="CDD" id="cd00515">
    <property type="entry name" value="HAM1"/>
    <property type="match status" value="1"/>
</dbReference>
<name>A0ABV9JCW1_9LACT</name>
<evidence type="ECO:0000256" key="3">
    <source>
        <dbReference type="ARBA" id="ARBA00022741"/>
    </source>
</evidence>
<evidence type="ECO:0000256" key="1">
    <source>
        <dbReference type="ARBA" id="ARBA00008023"/>
    </source>
</evidence>
<keyword evidence="2 7" id="KW-0479">Metal-binding</keyword>
<gene>
    <name evidence="9" type="ORF">ACFO26_06740</name>
</gene>
<dbReference type="PANTHER" id="PTHR11067">
    <property type="entry name" value="INOSINE TRIPHOSPHATE PYROPHOSPHATASE/HAM1 PROTEIN"/>
    <property type="match status" value="1"/>
</dbReference>
<keyword evidence="6 7" id="KW-0546">Nucleotide metabolism</keyword>
<comment type="catalytic activity">
    <reaction evidence="7">
        <text>XTP + H2O = XMP + diphosphate + H(+)</text>
        <dbReference type="Rhea" id="RHEA:28610"/>
        <dbReference type="ChEBI" id="CHEBI:15377"/>
        <dbReference type="ChEBI" id="CHEBI:15378"/>
        <dbReference type="ChEBI" id="CHEBI:33019"/>
        <dbReference type="ChEBI" id="CHEBI:57464"/>
        <dbReference type="ChEBI" id="CHEBI:61314"/>
        <dbReference type="EC" id="3.6.1.66"/>
    </reaction>
</comment>
<dbReference type="Proteomes" id="UP001595987">
    <property type="component" value="Unassembled WGS sequence"/>
</dbReference>
<organism evidence="9 10">
    <name type="scientific">Lactococcus nasutitermitis</name>
    <dbReference type="NCBI Taxonomy" id="1652957"/>
    <lineage>
        <taxon>Bacteria</taxon>
        <taxon>Bacillati</taxon>
        <taxon>Bacillota</taxon>
        <taxon>Bacilli</taxon>
        <taxon>Lactobacillales</taxon>
        <taxon>Streptococcaceae</taxon>
        <taxon>Lactococcus</taxon>
    </lineage>
</organism>
<keyword evidence="5 7" id="KW-0460">Magnesium</keyword>
<comment type="catalytic activity">
    <reaction evidence="7">
        <text>ITP + H2O = IMP + diphosphate + H(+)</text>
        <dbReference type="Rhea" id="RHEA:29399"/>
        <dbReference type="ChEBI" id="CHEBI:15377"/>
        <dbReference type="ChEBI" id="CHEBI:15378"/>
        <dbReference type="ChEBI" id="CHEBI:33019"/>
        <dbReference type="ChEBI" id="CHEBI:58053"/>
        <dbReference type="ChEBI" id="CHEBI:61402"/>
        <dbReference type="EC" id="3.6.1.66"/>
    </reaction>
</comment>
<comment type="subunit">
    <text evidence="7">Homodimer.</text>
</comment>
<dbReference type="SUPFAM" id="SSF52972">
    <property type="entry name" value="ITPase-like"/>
    <property type="match status" value="1"/>
</dbReference>
<evidence type="ECO:0000313" key="10">
    <source>
        <dbReference type="Proteomes" id="UP001595987"/>
    </source>
</evidence>
<dbReference type="NCBIfam" id="NF002698">
    <property type="entry name" value="PRK02491.1"/>
    <property type="match status" value="1"/>
</dbReference>
<feature type="binding site" evidence="7">
    <location>
        <begin position="282"/>
        <end position="285"/>
    </location>
    <ligand>
        <name>substrate</name>
    </ligand>
</feature>
<dbReference type="PANTHER" id="PTHR11067:SF9">
    <property type="entry name" value="INOSINE TRIPHOSPHATE PYROPHOSPHATASE"/>
    <property type="match status" value="1"/>
</dbReference>
<feature type="binding site" evidence="7">
    <location>
        <position position="305"/>
    </location>
    <ligand>
        <name>substrate</name>
    </ligand>
</feature>
<dbReference type="InterPro" id="IPR020922">
    <property type="entry name" value="dITP/XTP_pyrophosphatase"/>
</dbReference>
<feature type="binding site" evidence="7">
    <location>
        <position position="197"/>
    </location>
    <ligand>
        <name>Mg(2+)</name>
        <dbReference type="ChEBI" id="CHEBI:18420"/>
    </ligand>
</feature>
<feature type="binding site" evidence="7">
    <location>
        <position position="198"/>
    </location>
    <ligand>
        <name>substrate</name>
    </ligand>
</feature>